<evidence type="ECO:0000313" key="2">
    <source>
        <dbReference type="Proteomes" id="UP001374584"/>
    </source>
</evidence>
<proteinExistence type="predicted"/>
<comment type="caution">
    <text evidence="1">The sequence shown here is derived from an EMBL/GenBank/DDBJ whole genome shotgun (WGS) entry which is preliminary data.</text>
</comment>
<name>A0AAN9QIA5_PHACN</name>
<gene>
    <name evidence="1" type="ORF">VNO80_29230</name>
</gene>
<dbReference type="Proteomes" id="UP001374584">
    <property type="component" value="Unassembled WGS sequence"/>
</dbReference>
<reference evidence="1 2" key="1">
    <citation type="submission" date="2024-01" db="EMBL/GenBank/DDBJ databases">
        <title>The genomes of 5 underutilized Papilionoideae crops provide insights into root nodulation and disease resistanc.</title>
        <authorList>
            <person name="Jiang F."/>
        </authorList>
    </citation>
    <scope>NUCLEOTIDE SEQUENCE [LARGE SCALE GENOMIC DNA]</scope>
    <source>
        <strain evidence="1">JINMINGXINNONG_FW02</strain>
        <tissue evidence="1">Leaves</tissue>
    </source>
</reference>
<evidence type="ECO:0000313" key="1">
    <source>
        <dbReference type="EMBL" id="KAK7332478.1"/>
    </source>
</evidence>
<organism evidence="1 2">
    <name type="scientific">Phaseolus coccineus</name>
    <name type="common">Scarlet runner bean</name>
    <name type="synonym">Phaseolus multiflorus</name>
    <dbReference type="NCBI Taxonomy" id="3886"/>
    <lineage>
        <taxon>Eukaryota</taxon>
        <taxon>Viridiplantae</taxon>
        <taxon>Streptophyta</taxon>
        <taxon>Embryophyta</taxon>
        <taxon>Tracheophyta</taxon>
        <taxon>Spermatophyta</taxon>
        <taxon>Magnoliopsida</taxon>
        <taxon>eudicotyledons</taxon>
        <taxon>Gunneridae</taxon>
        <taxon>Pentapetalae</taxon>
        <taxon>rosids</taxon>
        <taxon>fabids</taxon>
        <taxon>Fabales</taxon>
        <taxon>Fabaceae</taxon>
        <taxon>Papilionoideae</taxon>
        <taxon>50 kb inversion clade</taxon>
        <taxon>NPAAA clade</taxon>
        <taxon>indigoferoid/millettioid clade</taxon>
        <taxon>Phaseoleae</taxon>
        <taxon>Phaseolus</taxon>
    </lineage>
</organism>
<dbReference type="EMBL" id="JAYMYR010000011">
    <property type="protein sequence ID" value="KAK7332478.1"/>
    <property type="molecule type" value="Genomic_DNA"/>
</dbReference>
<sequence>MAMARNNEDVQELNNSICDTATSDPKEEIEPFSGVVDTEKVREKIESDPFIQQAVHSFLKHSEAKEREEEYDKECAFANSLLKTPESNNGEEHDQNYVSAILDAKHTKTP</sequence>
<accession>A0AAN9QIA5</accession>
<dbReference type="AlphaFoldDB" id="A0AAN9QIA5"/>
<protein>
    <submittedName>
        <fullName evidence="1">Uncharacterized protein</fullName>
    </submittedName>
</protein>
<keyword evidence="2" id="KW-1185">Reference proteome</keyword>